<dbReference type="VEuPathDB" id="FungiDB:ASPGLDRAFT_34247"/>
<protein>
    <recommendedName>
        <fullName evidence="1">Prion-inhibition and propagation HeLo domain-containing protein</fullName>
    </recommendedName>
</protein>
<accession>A0A1L9VNE6</accession>
<feature type="domain" description="Prion-inhibition and propagation HeLo" evidence="1">
    <location>
        <begin position="6"/>
        <end position="53"/>
    </location>
</feature>
<gene>
    <name evidence="2" type="ORF">ASPGLDRAFT_34247</name>
</gene>
<name>A0A1L9VNE6_ASPGL</name>
<dbReference type="InterPro" id="IPR038305">
    <property type="entry name" value="HeLo_sf"/>
</dbReference>
<keyword evidence="3" id="KW-1185">Reference proteome</keyword>
<dbReference type="AlphaFoldDB" id="A0A1L9VNE6"/>
<dbReference type="Proteomes" id="UP000184300">
    <property type="component" value="Unassembled WGS sequence"/>
</dbReference>
<evidence type="ECO:0000313" key="2">
    <source>
        <dbReference type="EMBL" id="OJJ85445.1"/>
    </source>
</evidence>
<dbReference type="RefSeq" id="XP_022402143.1">
    <property type="nucleotide sequence ID" value="XM_022544408.1"/>
</dbReference>
<reference evidence="3" key="1">
    <citation type="journal article" date="2017" name="Genome Biol.">
        <title>Comparative genomics reveals high biological diversity and specific adaptations in the industrially and medically important fungal genus Aspergillus.</title>
        <authorList>
            <person name="de Vries R.P."/>
            <person name="Riley R."/>
            <person name="Wiebenga A."/>
            <person name="Aguilar-Osorio G."/>
            <person name="Amillis S."/>
            <person name="Uchima C.A."/>
            <person name="Anderluh G."/>
            <person name="Asadollahi M."/>
            <person name="Askin M."/>
            <person name="Barry K."/>
            <person name="Battaglia E."/>
            <person name="Bayram O."/>
            <person name="Benocci T."/>
            <person name="Braus-Stromeyer S.A."/>
            <person name="Caldana C."/>
            <person name="Canovas D."/>
            <person name="Cerqueira G.C."/>
            <person name="Chen F."/>
            <person name="Chen W."/>
            <person name="Choi C."/>
            <person name="Clum A."/>
            <person name="Dos Santos R.A."/>
            <person name="Damasio A.R."/>
            <person name="Diallinas G."/>
            <person name="Emri T."/>
            <person name="Fekete E."/>
            <person name="Flipphi M."/>
            <person name="Freyberg S."/>
            <person name="Gallo A."/>
            <person name="Gournas C."/>
            <person name="Habgood R."/>
            <person name="Hainaut M."/>
            <person name="Harispe M.L."/>
            <person name="Henrissat B."/>
            <person name="Hilden K.S."/>
            <person name="Hope R."/>
            <person name="Hossain A."/>
            <person name="Karabika E."/>
            <person name="Karaffa L."/>
            <person name="Karanyi Z."/>
            <person name="Krasevec N."/>
            <person name="Kuo A."/>
            <person name="Kusch H."/>
            <person name="LaButti K."/>
            <person name="Lagendijk E.L."/>
            <person name="Lapidus A."/>
            <person name="Levasseur A."/>
            <person name="Lindquist E."/>
            <person name="Lipzen A."/>
            <person name="Logrieco A.F."/>
            <person name="MacCabe A."/>
            <person name="Maekelae M.R."/>
            <person name="Malavazi I."/>
            <person name="Melin P."/>
            <person name="Meyer V."/>
            <person name="Mielnichuk N."/>
            <person name="Miskei M."/>
            <person name="Molnar A.P."/>
            <person name="Mule G."/>
            <person name="Ngan C.Y."/>
            <person name="Orejas M."/>
            <person name="Orosz E."/>
            <person name="Ouedraogo J.P."/>
            <person name="Overkamp K.M."/>
            <person name="Park H.-S."/>
            <person name="Perrone G."/>
            <person name="Piumi F."/>
            <person name="Punt P.J."/>
            <person name="Ram A.F."/>
            <person name="Ramon A."/>
            <person name="Rauscher S."/>
            <person name="Record E."/>
            <person name="Riano-Pachon D.M."/>
            <person name="Robert V."/>
            <person name="Roehrig J."/>
            <person name="Ruller R."/>
            <person name="Salamov A."/>
            <person name="Salih N.S."/>
            <person name="Samson R.A."/>
            <person name="Sandor E."/>
            <person name="Sanguinetti M."/>
            <person name="Schuetze T."/>
            <person name="Sepcic K."/>
            <person name="Shelest E."/>
            <person name="Sherlock G."/>
            <person name="Sophianopoulou V."/>
            <person name="Squina F.M."/>
            <person name="Sun H."/>
            <person name="Susca A."/>
            <person name="Todd R.B."/>
            <person name="Tsang A."/>
            <person name="Unkles S.E."/>
            <person name="van de Wiele N."/>
            <person name="van Rossen-Uffink D."/>
            <person name="Oliveira J.V."/>
            <person name="Vesth T.C."/>
            <person name="Visser J."/>
            <person name="Yu J.-H."/>
            <person name="Zhou M."/>
            <person name="Andersen M.R."/>
            <person name="Archer D.B."/>
            <person name="Baker S.E."/>
            <person name="Benoit I."/>
            <person name="Brakhage A.A."/>
            <person name="Braus G.H."/>
            <person name="Fischer R."/>
            <person name="Frisvad J.C."/>
            <person name="Goldman G.H."/>
            <person name="Houbraken J."/>
            <person name="Oakley B."/>
            <person name="Pocsi I."/>
            <person name="Scazzocchio C."/>
            <person name="Seiboth B."/>
            <person name="vanKuyk P.A."/>
            <person name="Wortman J."/>
            <person name="Dyer P.S."/>
            <person name="Grigoriev I.V."/>
        </authorList>
    </citation>
    <scope>NUCLEOTIDE SEQUENCE [LARGE SCALE GENOMIC DNA]</scope>
    <source>
        <strain evidence="3">CBS 516.65</strain>
    </source>
</reference>
<dbReference type="Pfam" id="PF14479">
    <property type="entry name" value="HeLo"/>
    <property type="match status" value="1"/>
</dbReference>
<dbReference type="OrthoDB" id="1911848at2759"/>
<organism evidence="2 3">
    <name type="scientific">Aspergillus glaucus CBS 516.65</name>
    <dbReference type="NCBI Taxonomy" id="1160497"/>
    <lineage>
        <taxon>Eukaryota</taxon>
        <taxon>Fungi</taxon>
        <taxon>Dikarya</taxon>
        <taxon>Ascomycota</taxon>
        <taxon>Pezizomycotina</taxon>
        <taxon>Eurotiomycetes</taxon>
        <taxon>Eurotiomycetidae</taxon>
        <taxon>Eurotiales</taxon>
        <taxon>Aspergillaceae</taxon>
        <taxon>Aspergillus</taxon>
        <taxon>Aspergillus subgen. Aspergillus</taxon>
    </lineage>
</organism>
<sequence>METPNSALSIYNSCLHAYRAVSTAMEMGADSVIWDIRMRIELTRFEVWGHVLVGQAEGSEEQRESAIIPRQHEAFSATAKIKQLICLSQNGEAPAIGSFELSKDQFSAPADMTSSRRYLPGIRPTTARPA</sequence>
<evidence type="ECO:0000313" key="3">
    <source>
        <dbReference type="Proteomes" id="UP000184300"/>
    </source>
</evidence>
<proteinExistence type="predicted"/>
<dbReference type="InterPro" id="IPR029498">
    <property type="entry name" value="HeLo_dom"/>
</dbReference>
<dbReference type="Gene3D" id="1.20.120.1020">
    <property type="entry name" value="Prion-inhibition and propagation, HeLo domain"/>
    <property type="match status" value="1"/>
</dbReference>
<evidence type="ECO:0000259" key="1">
    <source>
        <dbReference type="Pfam" id="PF14479"/>
    </source>
</evidence>
<dbReference type="EMBL" id="KV878894">
    <property type="protein sequence ID" value="OJJ85445.1"/>
    <property type="molecule type" value="Genomic_DNA"/>
</dbReference>
<dbReference type="GeneID" id="34460669"/>